<gene>
    <name evidence="1" type="ORF">POPTR_010G062520v4</name>
</gene>
<name>A0ACC0SB95_POPTR</name>
<organism evidence="1 2">
    <name type="scientific">Populus trichocarpa</name>
    <name type="common">Western balsam poplar</name>
    <name type="synonym">Populus balsamifera subsp. trichocarpa</name>
    <dbReference type="NCBI Taxonomy" id="3694"/>
    <lineage>
        <taxon>Eukaryota</taxon>
        <taxon>Viridiplantae</taxon>
        <taxon>Streptophyta</taxon>
        <taxon>Embryophyta</taxon>
        <taxon>Tracheophyta</taxon>
        <taxon>Spermatophyta</taxon>
        <taxon>Magnoliopsida</taxon>
        <taxon>eudicotyledons</taxon>
        <taxon>Gunneridae</taxon>
        <taxon>Pentapetalae</taxon>
        <taxon>rosids</taxon>
        <taxon>fabids</taxon>
        <taxon>Malpighiales</taxon>
        <taxon>Salicaceae</taxon>
        <taxon>Saliceae</taxon>
        <taxon>Populus</taxon>
    </lineage>
</organism>
<dbReference type="Proteomes" id="UP000006729">
    <property type="component" value="Chromosome 10"/>
</dbReference>
<reference evidence="1 2" key="1">
    <citation type="journal article" date="2006" name="Science">
        <title>The genome of black cottonwood, Populus trichocarpa (Torr. &amp; Gray).</title>
        <authorList>
            <person name="Tuskan G.A."/>
            <person name="Difazio S."/>
            <person name="Jansson S."/>
            <person name="Bohlmann J."/>
            <person name="Grigoriev I."/>
            <person name="Hellsten U."/>
            <person name="Putnam N."/>
            <person name="Ralph S."/>
            <person name="Rombauts S."/>
            <person name="Salamov A."/>
            <person name="Schein J."/>
            <person name="Sterck L."/>
            <person name="Aerts A."/>
            <person name="Bhalerao R.R."/>
            <person name="Bhalerao R.P."/>
            <person name="Blaudez D."/>
            <person name="Boerjan W."/>
            <person name="Brun A."/>
            <person name="Brunner A."/>
            <person name="Busov V."/>
            <person name="Campbell M."/>
            <person name="Carlson J."/>
            <person name="Chalot M."/>
            <person name="Chapman J."/>
            <person name="Chen G.L."/>
            <person name="Cooper D."/>
            <person name="Coutinho P.M."/>
            <person name="Couturier J."/>
            <person name="Covert S."/>
            <person name="Cronk Q."/>
            <person name="Cunningham R."/>
            <person name="Davis J."/>
            <person name="Degroeve S."/>
            <person name="Dejardin A."/>
            <person name="Depamphilis C."/>
            <person name="Detter J."/>
            <person name="Dirks B."/>
            <person name="Dubchak I."/>
            <person name="Duplessis S."/>
            <person name="Ehlting J."/>
            <person name="Ellis B."/>
            <person name="Gendler K."/>
            <person name="Goodstein D."/>
            <person name="Gribskov M."/>
            <person name="Grimwood J."/>
            <person name="Groover A."/>
            <person name="Gunter L."/>
            <person name="Hamberger B."/>
            <person name="Heinze B."/>
            <person name="Helariutta Y."/>
            <person name="Henrissat B."/>
            <person name="Holligan D."/>
            <person name="Holt R."/>
            <person name="Huang W."/>
            <person name="Islam-Faridi N."/>
            <person name="Jones S."/>
            <person name="Jones-Rhoades M."/>
            <person name="Jorgensen R."/>
            <person name="Joshi C."/>
            <person name="Kangasjarvi J."/>
            <person name="Karlsson J."/>
            <person name="Kelleher C."/>
            <person name="Kirkpatrick R."/>
            <person name="Kirst M."/>
            <person name="Kohler A."/>
            <person name="Kalluri U."/>
            <person name="Larimer F."/>
            <person name="Leebens-Mack J."/>
            <person name="Leple J.C."/>
            <person name="Locascio P."/>
            <person name="Lou Y."/>
            <person name="Lucas S."/>
            <person name="Martin F."/>
            <person name="Montanini B."/>
            <person name="Napoli C."/>
            <person name="Nelson D.R."/>
            <person name="Nelson C."/>
            <person name="Nieminen K."/>
            <person name="Nilsson O."/>
            <person name="Pereda V."/>
            <person name="Peter G."/>
            <person name="Philippe R."/>
            <person name="Pilate G."/>
            <person name="Poliakov A."/>
            <person name="Razumovskaya J."/>
            <person name="Richardson P."/>
            <person name="Rinaldi C."/>
            <person name="Ritland K."/>
            <person name="Rouze P."/>
            <person name="Ryaboy D."/>
            <person name="Schmutz J."/>
            <person name="Schrader J."/>
            <person name="Segerman B."/>
            <person name="Shin H."/>
            <person name="Siddiqui A."/>
            <person name="Sterky F."/>
            <person name="Terry A."/>
            <person name="Tsai C.J."/>
            <person name="Uberbacher E."/>
            <person name="Unneberg P."/>
            <person name="Vahala J."/>
            <person name="Wall K."/>
            <person name="Wessler S."/>
            <person name="Yang G."/>
            <person name="Yin T."/>
            <person name="Douglas C."/>
            <person name="Marra M."/>
            <person name="Sandberg G."/>
            <person name="Van de Peer Y."/>
            <person name="Rokhsar D."/>
        </authorList>
    </citation>
    <scope>NUCLEOTIDE SEQUENCE [LARGE SCALE GENOMIC DNA]</scope>
    <source>
        <strain evidence="2">cv. Nisqually</strain>
    </source>
</reference>
<evidence type="ECO:0000313" key="2">
    <source>
        <dbReference type="Proteomes" id="UP000006729"/>
    </source>
</evidence>
<comment type="caution">
    <text evidence="1">The sequence shown here is derived from an EMBL/GenBank/DDBJ whole genome shotgun (WGS) entry which is preliminary data.</text>
</comment>
<sequence length="132" mass="15391">MYLASKAYNNLRFSAVSIQSGIRGMAACYELWFRKQMRAVIVIQRAAIATQCAWRGQVARKELWKLKMAAKETGALQAAKSKLEKEVEELTWRLQLEKRMRADLEESKTQEMQNYVQHCKKCNLNSKNLKLY</sequence>
<dbReference type="EMBL" id="CM009299">
    <property type="protein sequence ID" value="KAI9386694.1"/>
    <property type="molecule type" value="Genomic_DNA"/>
</dbReference>
<keyword evidence="2" id="KW-1185">Reference proteome</keyword>
<protein>
    <submittedName>
        <fullName evidence="1">Uncharacterized protein</fullName>
    </submittedName>
</protein>
<accession>A0ACC0SB95</accession>
<proteinExistence type="predicted"/>
<evidence type="ECO:0000313" key="1">
    <source>
        <dbReference type="EMBL" id="KAI9386694.1"/>
    </source>
</evidence>